<dbReference type="RefSeq" id="WP_068201122.1">
    <property type="nucleotide sequence ID" value="NZ_CP014209.1"/>
</dbReference>
<feature type="transmembrane region" description="Helical" evidence="1">
    <location>
        <begin position="59"/>
        <end position="81"/>
    </location>
</feature>
<protein>
    <submittedName>
        <fullName evidence="2">Uncharacterized protein</fullName>
    </submittedName>
</protein>
<feature type="transmembrane region" description="Helical" evidence="1">
    <location>
        <begin position="12"/>
        <end position="38"/>
    </location>
</feature>
<sequence>MDLLLETLDAVWRVTLGGLVVGVGAPVLFAAGMAALGLGREVSDDGASWTTPPTVPGRLLAGLCFALVAALVVGGVALIAVGD</sequence>
<name>A0A161IJ41_9MICO</name>
<organism evidence="2 3">
    <name type="scientific">Isoptericola dokdonensis DS-3</name>
    <dbReference type="NCBI Taxonomy" id="1300344"/>
    <lineage>
        <taxon>Bacteria</taxon>
        <taxon>Bacillati</taxon>
        <taxon>Actinomycetota</taxon>
        <taxon>Actinomycetes</taxon>
        <taxon>Micrococcales</taxon>
        <taxon>Promicromonosporaceae</taxon>
        <taxon>Isoptericola</taxon>
    </lineage>
</organism>
<keyword evidence="1" id="KW-0812">Transmembrane</keyword>
<keyword evidence="3" id="KW-1185">Reference proteome</keyword>
<evidence type="ECO:0000313" key="3">
    <source>
        <dbReference type="Proteomes" id="UP000076794"/>
    </source>
</evidence>
<dbReference type="STRING" id="1300344.I598_0580"/>
<dbReference type="Proteomes" id="UP000076794">
    <property type="component" value="Chromosome"/>
</dbReference>
<reference evidence="2 3" key="1">
    <citation type="submission" date="2016-01" db="EMBL/GenBank/DDBJ databases">
        <title>Complete genome sequence of a soil Actinobacterium, Isoptericola dokdonensis DS-3.</title>
        <authorList>
            <person name="Kwon S.-K."/>
            <person name="Kim J.F."/>
        </authorList>
    </citation>
    <scope>NUCLEOTIDE SEQUENCE [LARGE SCALE GENOMIC DNA]</scope>
    <source>
        <strain evidence="2 3">DS-3</strain>
    </source>
</reference>
<gene>
    <name evidence="2" type="ORF">I598_0580</name>
</gene>
<dbReference type="KEGG" id="ido:I598_0580"/>
<dbReference type="EMBL" id="CP014209">
    <property type="protein sequence ID" value="ANC30160.1"/>
    <property type="molecule type" value="Genomic_DNA"/>
</dbReference>
<dbReference type="PATRIC" id="fig|1300344.3.peg.583"/>
<accession>A0A161IJ41</accession>
<keyword evidence="1" id="KW-0472">Membrane</keyword>
<proteinExistence type="predicted"/>
<keyword evidence="1" id="KW-1133">Transmembrane helix</keyword>
<evidence type="ECO:0000256" key="1">
    <source>
        <dbReference type="SAM" id="Phobius"/>
    </source>
</evidence>
<dbReference type="AlphaFoldDB" id="A0A161IJ41"/>
<evidence type="ECO:0000313" key="2">
    <source>
        <dbReference type="EMBL" id="ANC30160.1"/>
    </source>
</evidence>